<evidence type="ECO:0000256" key="1">
    <source>
        <dbReference type="SAM" id="MobiDB-lite"/>
    </source>
</evidence>
<keyword evidence="5" id="KW-1185">Reference proteome</keyword>
<sequence>MGKYYIFLLAAIFCLIGRINSCPAEYGEDEGEDFAAPLDCTKCVDPVVAPGITYNFRWNRKGCKVVTFLGCETHYYEIEGLIGGLGPLHACRYIPGTGYTWWTPGLNATQKAQIRYKEKGPFLRTEKNEKAVSPADVDPYEDDGWLHLAPRDGIGATVPRSPDDGKPSIVESDFGDDDDDDDHDHHEDIVPGGAAEPVRLFPDEFPETETNKENAEGSKEDTVAPSAVPTTPPSKPAANGLMWVLIIDGIIITLVAAGVAFLVWYHRRVQRRDSTLDSLPPGIFPDGYIPESATLPDGVVMVPANTPLPG</sequence>
<evidence type="ECO:0000313" key="5">
    <source>
        <dbReference type="Proteomes" id="UP001177023"/>
    </source>
</evidence>
<feature type="compositionally biased region" description="Basic and acidic residues" evidence="1">
    <location>
        <begin position="209"/>
        <end position="222"/>
    </location>
</feature>
<dbReference type="AlphaFoldDB" id="A0AA36DBC4"/>
<feature type="signal peptide" evidence="3">
    <location>
        <begin position="1"/>
        <end position="21"/>
    </location>
</feature>
<evidence type="ECO:0000313" key="4">
    <source>
        <dbReference type="EMBL" id="CAJ0584633.1"/>
    </source>
</evidence>
<dbReference type="Proteomes" id="UP001177023">
    <property type="component" value="Unassembled WGS sequence"/>
</dbReference>
<protein>
    <submittedName>
        <fullName evidence="4">Uncharacterized protein</fullName>
    </submittedName>
</protein>
<feature type="transmembrane region" description="Helical" evidence="2">
    <location>
        <begin position="241"/>
        <end position="265"/>
    </location>
</feature>
<feature type="chain" id="PRO_5041359924" evidence="3">
    <location>
        <begin position="22"/>
        <end position="310"/>
    </location>
</feature>
<keyword evidence="2" id="KW-1133">Transmembrane helix</keyword>
<keyword evidence="2" id="KW-0472">Membrane</keyword>
<keyword evidence="2" id="KW-0812">Transmembrane</keyword>
<comment type="caution">
    <text evidence="4">The sequence shown here is derived from an EMBL/GenBank/DDBJ whole genome shotgun (WGS) entry which is preliminary data.</text>
</comment>
<evidence type="ECO:0000256" key="3">
    <source>
        <dbReference type="SAM" id="SignalP"/>
    </source>
</evidence>
<reference evidence="4" key="1">
    <citation type="submission" date="2023-06" db="EMBL/GenBank/DDBJ databases">
        <authorList>
            <person name="Delattre M."/>
        </authorList>
    </citation>
    <scope>NUCLEOTIDE SEQUENCE</scope>
    <source>
        <strain evidence="4">AF72</strain>
    </source>
</reference>
<evidence type="ECO:0000256" key="2">
    <source>
        <dbReference type="SAM" id="Phobius"/>
    </source>
</evidence>
<feature type="compositionally biased region" description="Acidic residues" evidence="1">
    <location>
        <begin position="173"/>
        <end position="182"/>
    </location>
</feature>
<gene>
    <name evidence="4" type="ORF">MSPICULIGERA_LOCUS22680</name>
</gene>
<feature type="non-terminal residue" evidence="4">
    <location>
        <position position="310"/>
    </location>
</feature>
<feature type="region of interest" description="Disordered" evidence="1">
    <location>
        <begin position="143"/>
        <end position="233"/>
    </location>
</feature>
<name>A0AA36DBC4_9BILA</name>
<organism evidence="4 5">
    <name type="scientific">Mesorhabditis spiculigera</name>
    <dbReference type="NCBI Taxonomy" id="96644"/>
    <lineage>
        <taxon>Eukaryota</taxon>
        <taxon>Metazoa</taxon>
        <taxon>Ecdysozoa</taxon>
        <taxon>Nematoda</taxon>
        <taxon>Chromadorea</taxon>
        <taxon>Rhabditida</taxon>
        <taxon>Rhabditina</taxon>
        <taxon>Rhabditomorpha</taxon>
        <taxon>Rhabditoidea</taxon>
        <taxon>Rhabditidae</taxon>
        <taxon>Mesorhabditinae</taxon>
        <taxon>Mesorhabditis</taxon>
    </lineage>
</organism>
<dbReference type="EMBL" id="CATQJA010002699">
    <property type="protein sequence ID" value="CAJ0584633.1"/>
    <property type="molecule type" value="Genomic_DNA"/>
</dbReference>
<accession>A0AA36DBC4</accession>
<keyword evidence="3" id="KW-0732">Signal</keyword>
<proteinExistence type="predicted"/>